<evidence type="ECO:0000313" key="2">
    <source>
        <dbReference type="EMBL" id="CAA9546889.1"/>
    </source>
</evidence>
<dbReference type="EMBL" id="CADCWH010000092">
    <property type="protein sequence ID" value="CAA9546889.1"/>
    <property type="molecule type" value="Genomic_DNA"/>
</dbReference>
<reference evidence="2" key="1">
    <citation type="submission" date="2020-02" db="EMBL/GenBank/DDBJ databases">
        <authorList>
            <person name="Meier V. D."/>
        </authorList>
    </citation>
    <scope>NUCLEOTIDE SEQUENCE</scope>
    <source>
        <strain evidence="2">AVDCRST_MAG70</strain>
    </source>
</reference>
<feature type="compositionally biased region" description="Basic residues" evidence="1">
    <location>
        <begin position="18"/>
        <end position="27"/>
    </location>
</feature>
<evidence type="ECO:0000256" key="1">
    <source>
        <dbReference type="SAM" id="MobiDB-lite"/>
    </source>
</evidence>
<feature type="region of interest" description="Disordered" evidence="1">
    <location>
        <begin position="1"/>
        <end position="42"/>
    </location>
</feature>
<feature type="non-terminal residue" evidence="2">
    <location>
        <position position="1"/>
    </location>
</feature>
<gene>
    <name evidence="2" type="ORF">AVDCRST_MAG70-591</name>
</gene>
<sequence length="42" mass="4637">VAPGRTWRASTEPGPRWRASRRRRRSRGSSSPYAIGDDPGGL</sequence>
<dbReference type="AlphaFoldDB" id="A0A6J4UDC0"/>
<feature type="non-terminal residue" evidence="2">
    <location>
        <position position="42"/>
    </location>
</feature>
<accession>A0A6J4UDC0</accession>
<name>A0A6J4UDC0_9BACT</name>
<proteinExistence type="predicted"/>
<protein>
    <submittedName>
        <fullName evidence="2">Uncharacterized protein</fullName>
    </submittedName>
</protein>
<organism evidence="2">
    <name type="scientific">uncultured Thermomicrobiales bacterium</name>
    <dbReference type="NCBI Taxonomy" id="1645740"/>
    <lineage>
        <taxon>Bacteria</taxon>
        <taxon>Pseudomonadati</taxon>
        <taxon>Thermomicrobiota</taxon>
        <taxon>Thermomicrobia</taxon>
        <taxon>Thermomicrobiales</taxon>
        <taxon>environmental samples</taxon>
    </lineage>
</organism>